<protein>
    <submittedName>
        <fullName evidence="2">Uncharacterized protein</fullName>
    </submittedName>
</protein>
<evidence type="ECO:0000313" key="2">
    <source>
        <dbReference type="EMBL" id="KAE8953945.1"/>
    </source>
</evidence>
<dbReference type="EMBL" id="QXFU01010180">
    <property type="protein sequence ID" value="KAE8953945.1"/>
    <property type="molecule type" value="Genomic_DNA"/>
</dbReference>
<evidence type="ECO:0000256" key="1">
    <source>
        <dbReference type="SAM" id="MobiDB-lite"/>
    </source>
</evidence>
<comment type="caution">
    <text evidence="2">The sequence shown here is derived from an EMBL/GenBank/DDBJ whole genome shotgun (WGS) entry which is preliminary data.</text>
</comment>
<name>A0A6A3G649_9STRA</name>
<dbReference type="AlphaFoldDB" id="A0A6A3G649"/>
<accession>A0A6A3G649</accession>
<organism evidence="2 3">
    <name type="scientific">Phytophthora rubi</name>
    <dbReference type="NCBI Taxonomy" id="129364"/>
    <lineage>
        <taxon>Eukaryota</taxon>
        <taxon>Sar</taxon>
        <taxon>Stramenopiles</taxon>
        <taxon>Oomycota</taxon>
        <taxon>Peronosporomycetes</taxon>
        <taxon>Peronosporales</taxon>
        <taxon>Peronosporaceae</taxon>
        <taxon>Phytophthora</taxon>
    </lineage>
</organism>
<sequence length="37" mass="4268">MDAATDYAPEGKWARHSRKPQGPSWTSELEEQASRRH</sequence>
<evidence type="ECO:0000313" key="3">
    <source>
        <dbReference type="Proteomes" id="UP000435112"/>
    </source>
</evidence>
<proteinExistence type="predicted"/>
<reference evidence="2 3" key="1">
    <citation type="submission" date="2018-09" db="EMBL/GenBank/DDBJ databases">
        <title>Genomic investigation of the strawberry pathogen Phytophthora fragariae indicates pathogenicity is determined by transcriptional variation in three key races.</title>
        <authorList>
            <person name="Adams T.M."/>
            <person name="Armitage A.D."/>
            <person name="Sobczyk M.K."/>
            <person name="Bates H.J."/>
            <person name="Dunwell J.M."/>
            <person name="Nellist C.F."/>
            <person name="Harrison R.J."/>
        </authorList>
    </citation>
    <scope>NUCLEOTIDE SEQUENCE [LARGE SCALE GENOMIC DNA]</scope>
    <source>
        <strain evidence="2 3">SCRP324</strain>
    </source>
</reference>
<gene>
    <name evidence="2" type="ORF">PR002_g32223</name>
</gene>
<feature type="region of interest" description="Disordered" evidence="1">
    <location>
        <begin position="1"/>
        <end position="37"/>
    </location>
</feature>
<dbReference type="Proteomes" id="UP000435112">
    <property type="component" value="Unassembled WGS sequence"/>
</dbReference>
<dbReference type="OrthoDB" id="10269660at2759"/>